<dbReference type="SUPFAM" id="SSF47413">
    <property type="entry name" value="lambda repressor-like DNA-binding domains"/>
    <property type="match status" value="1"/>
</dbReference>
<proteinExistence type="inferred from homology"/>
<feature type="domain" description="Ner winged helix-turn-helix DNA-binding" evidence="5">
    <location>
        <begin position="41"/>
        <end position="111"/>
    </location>
</feature>
<comment type="similarity">
    <text evidence="1">Belongs to the ner transcriptional regulatory family.</text>
</comment>
<dbReference type="AlphaFoldDB" id="F1YR61"/>
<protein>
    <submittedName>
        <fullName evidence="6">Sugar Fermentation Stimulation Protein B</fullName>
    </submittedName>
</protein>
<evidence type="ECO:0000259" key="5">
    <source>
        <dbReference type="Pfam" id="PF13693"/>
    </source>
</evidence>
<gene>
    <name evidence="6" type="primary">sfsB</name>
    <name evidence="6" type="ORF">APO_0386</name>
</gene>
<evidence type="ECO:0000256" key="4">
    <source>
        <dbReference type="ARBA" id="ARBA00023163"/>
    </source>
</evidence>
<reference evidence="6 7" key="1">
    <citation type="journal article" date="2011" name="Science">
        <title>Drosophila microbiome modulates host developmental and metabolic homeostasis via insulin signaling.</title>
        <authorList>
            <person name="Shin S.C."/>
            <person name="Kim S.H."/>
            <person name="You H."/>
            <person name="Kim B."/>
            <person name="Kim A.C."/>
            <person name="Lee K.A."/>
            <person name="Yoon J.H."/>
            <person name="Ryu J.H."/>
            <person name="Lee W.J."/>
        </authorList>
    </citation>
    <scope>NUCLEOTIDE SEQUENCE [LARGE SCALE GENOMIC DNA]</scope>
    <source>
        <strain evidence="6 7">DM001</strain>
    </source>
</reference>
<dbReference type="EMBL" id="AEUP01000006">
    <property type="protein sequence ID" value="EGE48721.1"/>
    <property type="molecule type" value="Genomic_DNA"/>
</dbReference>
<evidence type="ECO:0000256" key="1">
    <source>
        <dbReference type="ARBA" id="ARBA00006157"/>
    </source>
</evidence>
<evidence type="ECO:0000256" key="2">
    <source>
        <dbReference type="ARBA" id="ARBA00023015"/>
    </source>
</evidence>
<sequence length="133" mass="14906">MYSHGVHSPLFLTRIDEKESPVAAGLRFRRLYMARKPSGLHPEDIKTRLRKKFGTLSAFAKLHRRSPNTVSNAISQPGYSAPLEKLIATELGMTPESVWPERYHLDGTPVSFRADRTPTVLPCAAHRQNEVAA</sequence>
<comment type="caution">
    <text evidence="6">The sequence shown here is derived from an EMBL/GenBank/DDBJ whole genome shotgun (WGS) entry which is preliminary data.</text>
</comment>
<evidence type="ECO:0000313" key="7">
    <source>
        <dbReference type="Proteomes" id="UP000018454"/>
    </source>
</evidence>
<keyword evidence="2" id="KW-0805">Transcription regulation</keyword>
<dbReference type="InterPro" id="IPR038722">
    <property type="entry name" value="Ner_HTH_dom"/>
</dbReference>
<dbReference type="GO" id="GO:0003677">
    <property type="term" value="F:DNA binding"/>
    <property type="evidence" value="ECO:0007669"/>
    <property type="project" value="UniProtKB-KW"/>
</dbReference>
<dbReference type="Gene3D" id="1.10.260.40">
    <property type="entry name" value="lambda repressor-like DNA-binding domains"/>
    <property type="match status" value="1"/>
</dbReference>
<evidence type="ECO:0000256" key="3">
    <source>
        <dbReference type="ARBA" id="ARBA00023125"/>
    </source>
</evidence>
<dbReference type="Proteomes" id="UP000018454">
    <property type="component" value="Unassembled WGS sequence"/>
</dbReference>
<keyword evidence="3" id="KW-0238">DNA-binding</keyword>
<dbReference type="Pfam" id="PF13693">
    <property type="entry name" value="HTH_35"/>
    <property type="match status" value="1"/>
</dbReference>
<keyword evidence="4" id="KW-0804">Transcription</keyword>
<accession>F1YR61</accession>
<organism evidence="6 7">
    <name type="scientific">Acetobacter pomorum DM001</name>
    <dbReference type="NCBI Taxonomy" id="945681"/>
    <lineage>
        <taxon>Bacteria</taxon>
        <taxon>Pseudomonadati</taxon>
        <taxon>Pseudomonadota</taxon>
        <taxon>Alphaproteobacteria</taxon>
        <taxon>Acetobacterales</taxon>
        <taxon>Acetobacteraceae</taxon>
        <taxon>Acetobacter</taxon>
    </lineage>
</organism>
<evidence type="ECO:0000313" key="6">
    <source>
        <dbReference type="EMBL" id="EGE48721.1"/>
    </source>
</evidence>
<dbReference type="InterPro" id="IPR010982">
    <property type="entry name" value="Lambda_DNA-bd_dom_sf"/>
</dbReference>
<name>F1YR61_9PROT</name>